<feature type="domain" description="2Fe-2S ferredoxin-type" evidence="1">
    <location>
        <begin position="2"/>
        <end position="106"/>
    </location>
</feature>
<proteinExistence type="predicted"/>
<dbReference type="PANTHER" id="PTHR42895">
    <property type="entry name" value="IRON-SULFUR CLUSTER-BINDING PROTEIN-RELATED"/>
    <property type="match status" value="1"/>
</dbReference>
<dbReference type="InterPro" id="IPR041414">
    <property type="entry name" value="Raco-like_middle"/>
</dbReference>
<evidence type="ECO:0000259" key="1">
    <source>
        <dbReference type="PROSITE" id="PS51085"/>
    </source>
</evidence>
<protein>
    <submittedName>
        <fullName evidence="2">Unannotated protein</fullName>
    </submittedName>
</protein>
<dbReference type="Gene3D" id="3.10.20.880">
    <property type="match status" value="1"/>
</dbReference>
<dbReference type="InterPro" id="IPR036010">
    <property type="entry name" value="2Fe-2S_ferredoxin-like_sf"/>
</dbReference>
<dbReference type="Pfam" id="PF17651">
    <property type="entry name" value="Raco_middle"/>
    <property type="match status" value="1"/>
</dbReference>
<dbReference type="InterPro" id="IPR027980">
    <property type="entry name" value="RACo_C"/>
</dbReference>
<sequence>MTTVVFTPSGRQGDVEPGCTVLDAARQLGVDLDSVCGGRGICGRCQVVPAFGEFAKHAISSSANHLSPLSATEQSYKGRRALEQGGRLGCAAVITGDLVIDVPAASQMHRPVIRKSVDLTGLIIDPIVRPYYVEVLPNDLGGDRSDLRLLTDALSEQWLRTGLTITPAALRRLQPALGAADRKITVAIYDHSVITGVWPGFVETLYGVAIDVGSTTVAGHLCDLATGEVVASAGLMNPQIRFGEDLMSRVSYVMMHPGGDAELTAAIRGALNDLIAQLCEIGSVTLNDVSDLVLVGNPIMHHLILGIDPTPLGGAPFPLATDLPVDGRASDIGIACPFSSLHILPCIAGHVGADTAGAVLAVGPHRGDEVVLLVDVGTNAELVLGNRHGLAAASSPTGPAFEGAQISCGQRATAGAIERVRIDRDTLEPRLKVIGSDLWSDEPGFAESLPEVGITGICGSGIIEVLAELFLAGIIDSDGTINGAAAARTPRVVAEGRTFVYVLHYGTPQLCITQNDVRGIQLAKGALYAGARLLMDRAGLETVDSVKLAGAFGSHIDPVYALVLGLIPDCDPASVVSVGNAAGSGAVRALLSAHDRAEIIDVARTITKVETALEPRFQEHFVQAMGFPHSTDPYLRLGQVVTLPARTEPAGSTRTRRRPRPE</sequence>
<dbReference type="PROSITE" id="PS51085">
    <property type="entry name" value="2FE2S_FER_2"/>
    <property type="match status" value="1"/>
</dbReference>
<dbReference type="AlphaFoldDB" id="A0A6J6P4Z8"/>
<dbReference type="InterPro" id="IPR001041">
    <property type="entry name" value="2Fe-2S_ferredoxin-type"/>
</dbReference>
<dbReference type="EMBL" id="CAEZXM010000126">
    <property type="protein sequence ID" value="CAB4691494.1"/>
    <property type="molecule type" value="Genomic_DNA"/>
</dbReference>
<dbReference type="Pfam" id="PF14574">
    <property type="entry name" value="RACo_C_ter"/>
    <property type="match status" value="1"/>
</dbReference>
<dbReference type="InterPro" id="IPR052911">
    <property type="entry name" value="Corrinoid_activation_enz"/>
</dbReference>
<gene>
    <name evidence="2" type="ORF">UFOPK2366_00785</name>
</gene>
<dbReference type="InterPro" id="IPR012675">
    <property type="entry name" value="Beta-grasp_dom_sf"/>
</dbReference>
<dbReference type="Pfam" id="PF00111">
    <property type="entry name" value="Fer2"/>
    <property type="match status" value="1"/>
</dbReference>
<reference evidence="2" key="1">
    <citation type="submission" date="2020-05" db="EMBL/GenBank/DDBJ databases">
        <authorList>
            <person name="Chiriac C."/>
            <person name="Salcher M."/>
            <person name="Ghai R."/>
            <person name="Kavagutti S V."/>
        </authorList>
    </citation>
    <scope>NUCLEOTIDE SEQUENCE</scope>
</reference>
<accession>A0A6J6P4Z8</accession>
<dbReference type="InterPro" id="IPR040506">
    <property type="entry name" value="RACo_linker"/>
</dbReference>
<dbReference type="GO" id="GO:0051536">
    <property type="term" value="F:iron-sulfur cluster binding"/>
    <property type="evidence" value="ECO:0007669"/>
    <property type="project" value="InterPro"/>
</dbReference>
<dbReference type="InterPro" id="IPR042259">
    <property type="entry name" value="Raco-like_middle_sf"/>
</dbReference>
<dbReference type="PANTHER" id="PTHR42895:SF2">
    <property type="entry name" value="IRON-SULFUR CLUSTER PROTEIN"/>
    <property type="match status" value="1"/>
</dbReference>
<organism evidence="2">
    <name type="scientific">freshwater metagenome</name>
    <dbReference type="NCBI Taxonomy" id="449393"/>
    <lineage>
        <taxon>unclassified sequences</taxon>
        <taxon>metagenomes</taxon>
        <taxon>ecological metagenomes</taxon>
    </lineage>
</organism>
<name>A0A6J6P4Z8_9ZZZZ</name>
<dbReference type="CDD" id="cd00207">
    <property type="entry name" value="fer2"/>
    <property type="match status" value="1"/>
</dbReference>
<dbReference type="Pfam" id="PF17650">
    <property type="entry name" value="RACo_linker"/>
    <property type="match status" value="1"/>
</dbReference>
<dbReference type="SUPFAM" id="SSF54292">
    <property type="entry name" value="2Fe-2S ferredoxin-like"/>
    <property type="match status" value="1"/>
</dbReference>
<dbReference type="Gene3D" id="3.30.420.480">
    <property type="entry name" value="Domain of unknown function (DUF4445)"/>
    <property type="match status" value="1"/>
</dbReference>
<dbReference type="Gene3D" id="3.10.20.30">
    <property type="match status" value="1"/>
</dbReference>
<evidence type="ECO:0000313" key="2">
    <source>
        <dbReference type="EMBL" id="CAB4691494.1"/>
    </source>
</evidence>